<evidence type="ECO:0000313" key="2">
    <source>
        <dbReference type="Proteomes" id="UP000248329"/>
    </source>
</evidence>
<proteinExistence type="predicted"/>
<gene>
    <name evidence="1" type="ORF">C4B59_13450</name>
</gene>
<comment type="caution">
    <text evidence="1">The sequence shown here is derived from an EMBL/GenBank/DDBJ whole genome shotgun (WGS) entry which is preliminary data.</text>
</comment>
<organism evidence="1 2">
    <name type="scientific">Candidatus Methanogaster sp</name>
    <dbReference type="NCBI Taxonomy" id="3386292"/>
    <lineage>
        <taxon>Archaea</taxon>
        <taxon>Methanobacteriati</taxon>
        <taxon>Methanobacteriota</taxon>
        <taxon>Stenosarchaea group</taxon>
        <taxon>Methanomicrobia</taxon>
        <taxon>Methanosarcinales</taxon>
        <taxon>ANME-2 cluster</taxon>
        <taxon>Candidatus Methanogasteraceae</taxon>
        <taxon>Candidatus Methanogaster</taxon>
    </lineage>
</organism>
<dbReference type="EMBL" id="PQXF01000038">
    <property type="protein sequence ID" value="PXF58329.1"/>
    <property type="molecule type" value="Genomic_DNA"/>
</dbReference>
<reference evidence="1" key="1">
    <citation type="submission" date="2018-01" db="EMBL/GenBank/DDBJ databases">
        <authorList>
            <person name="Krukenberg V."/>
        </authorList>
    </citation>
    <scope>NUCLEOTIDE SEQUENCE</scope>
    <source>
        <strain evidence="1">E20ANME2</strain>
    </source>
</reference>
<sequence>MNVTGVKMPGKRYNWKRFWCPRTGNIDLSDRGYLYDPDSEYGHIHNPNAVPFESIETVPCLVLLGEPGIGKTRTMYAERDTINNRVEQEDGQTLWLDLHSYGSEDRLVRELFGSPEFDLWRNGTHRLHVFLDSLDECLLEICKLATLLPDEFKKCPVERLCLRIACRTADLPNVLEEGLKELWKKDAVGVYELAPLRRVDVIEAAKTNDLDTDAFLHEIEWMEAVPLVIKPITLEFLMNTYKRTGKLLSTQRELYFKGCRRLCEEINESRRAAKRTGNFTAEERMAVAARIAAIIIFANRYAIWTGVDMGAVPDDDVTVRELCGGSESVSDDKIQVSEDAVRETLATGLFSSRGPKRIGWAHQTYAEFLAARYLVQRGMTLSQVMSLITHPDGKLVPQLHETAAWLACMAPDVFQEIMKIDPEVLLRSDVASTDPTNRKALVESLLILYGEEKSFDHDWAIRGQYQKLAHPELAEQLRPYICDGAKNDVVRRVVINIAEACKLQTLQSNLVDVALDPTQPVLIRVEAACAVGRVGDDTTKAKLKPLVIGEAENDPDDQLKGYGLQAVWPDHITAEELFSVLTPPNVEFYGTYQTFISHELVQRLNPTDLTTALTWIAEQLSRHEISHSFGHLMDNIMLKAWEHIESPDVSEAFAKAVLSRLKHRDEIVGGLIEPQFRSMLGDDEKRRRAVDAIVPVLPDSGTCLVQLVHSNTPLVIEKDILWMIGRLQCEESKDVQRVWAELIEKVFDRQDIDQFDTIFTASQKNPILEKQFAWLLKSVELNSPKAQEMKEHHSKIQEWMDRANDCPILDPPPAERIDLLLDECTSGNLSAWWRLNMELTLEPDSTFYGDELESDLTVLPGWKAADAATKARIVETAKRYVREQDPKTQEWLGTNTIYRPVFAGYRALRLLLQEAPDFNGTTLRK</sequence>
<dbReference type="Proteomes" id="UP000248329">
    <property type="component" value="Unassembled WGS sequence"/>
</dbReference>
<accession>A0AC61KZP1</accession>
<name>A0AC61KZP1_9EURY</name>
<protein>
    <submittedName>
        <fullName evidence="1">Uncharacterized protein</fullName>
    </submittedName>
</protein>
<evidence type="ECO:0000313" key="1">
    <source>
        <dbReference type="EMBL" id="PXF58329.1"/>
    </source>
</evidence>